<reference evidence="6 7" key="1">
    <citation type="journal article" date="2012" name="J. Bacteriol.">
        <title>Genome Sequence of n-Alkane-Degrading Hydrocarboniphaga effusa Strain AP103T (ATCC BAA-332T).</title>
        <authorList>
            <person name="Chang H.K."/>
            <person name="Zylstra G.J."/>
            <person name="Chae J.C."/>
        </authorList>
    </citation>
    <scope>NUCLEOTIDE SEQUENCE [LARGE SCALE GENOMIC DNA]</scope>
    <source>
        <strain evidence="6 7">AP103</strain>
    </source>
</reference>
<accession>I8TAP8</accession>
<dbReference type="InterPro" id="IPR016162">
    <property type="entry name" value="Ald_DH_N"/>
</dbReference>
<protein>
    <submittedName>
        <fullName evidence="6">Aldehyde Dehydrogenase</fullName>
    </submittedName>
</protein>
<keyword evidence="7" id="KW-1185">Reference proteome</keyword>
<dbReference type="Gene3D" id="3.40.605.10">
    <property type="entry name" value="Aldehyde Dehydrogenase, Chain A, domain 1"/>
    <property type="match status" value="1"/>
</dbReference>
<dbReference type="SUPFAM" id="SSF53720">
    <property type="entry name" value="ALDH-like"/>
    <property type="match status" value="1"/>
</dbReference>
<dbReference type="GO" id="GO:0016620">
    <property type="term" value="F:oxidoreductase activity, acting on the aldehyde or oxo group of donors, NAD or NADP as acceptor"/>
    <property type="evidence" value="ECO:0007669"/>
    <property type="project" value="InterPro"/>
</dbReference>
<evidence type="ECO:0000313" key="6">
    <source>
        <dbReference type="EMBL" id="EIT70820.1"/>
    </source>
</evidence>
<dbReference type="PANTHER" id="PTHR43353:SF5">
    <property type="entry name" value="SUCCINATE-SEMIALDEHYDE DEHYDROGENASE, MITOCHONDRIAL"/>
    <property type="match status" value="1"/>
</dbReference>
<evidence type="ECO:0000256" key="4">
    <source>
        <dbReference type="RuleBase" id="RU003345"/>
    </source>
</evidence>
<evidence type="ECO:0000256" key="3">
    <source>
        <dbReference type="PROSITE-ProRule" id="PRU10007"/>
    </source>
</evidence>
<dbReference type="PROSITE" id="PS00687">
    <property type="entry name" value="ALDEHYDE_DEHYDR_GLU"/>
    <property type="match status" value="1"/>
</dbReference>
<proteinExistence type="inferred from homology"/>
<dbReference type="InterPro" id="IPR050740">
    <property type="entry name" value="Aldehyde_DH_Superfamily"/>
</dbReference>
<dbReference type="PATRIC" id="fig|1172194.4.peg.917"/>
<dbReference type="RefSeq" id="WP_007183913.1">
    <property type="nucleotide sequence ID" value="NZ_AKGD01000001.1"/>
</dbReference>
<dbReference type="OrthoDB" id="5887723at2"/>
<evidence type="ECO:0000256" key="2">
    <source>
        <dbReference type="ARBA" id="ARBA00023002"/>
    </source>
</evidence>
<dbReference type="FunFam" id="3.40.309.10:FF:000009">
    <property type="entry name" value="Aldehyde dehydrogenase A"/>
    <property type="match status" value="1"/>
</dbReference>
<feature type="active site" evidence="3">
    <location>
        <position position="250"/>
    </location>
</feature>
<name>I8TAP8_9GAMM</name>
<feature type="domain" description="Aldehyde dehydrogenase" evidence="5">
    <location>
        <begin position="13"/>
        <end position="478"/>
    </location>
</feature>
<dbReference type="Proteomes" id="UP000003704">
    <property type="component" value="Unassembled WGS sequence"/>
</dbReference>
<dbReference type="InterPro" id="IPR016161">
    <property type="entry name" value="Ald_DH/histidinol_DH"/>
</dbReference>
<evidence type="ECO:0000259" key="5">
    <source>
        <dbReference type="Pfam" id="PF00171"/>
    </source>
</evidence>
<dbReference type="Pfam" id="PF00171">
    <property type="entry name" value="Aldedh"/>
    <property type="match status" value="1"/>
</dbReference>
<dbReference type="Gene3D" id="3.40.309.10">
    <property type="entry name" value="Aldehyde Dehydrogenase, Chain A, domain 2"/>
    <property type="match status" value="1"/>
</dbReference>
<dbReference type="InterPro" id="IPR015590">
    <property type="entry name" value="Aldehyde_DH_dom"/>
</dbReference>
<dbReference type="InterPro" id="IPR016160">
    <property type="entry name" value="Ald_DH_CS_CYS"/>
</dbReference>
<comment type="caution">
    <text evidence="6">The sequence shown here is derived from an EMBL/GenBank/DDBJ whole genome shotgun (WGS) entry which is preliminary data.</text>
</comment>
<evidence type="ECO:0000256" key="1">
    <source>
        <dbReference type="ARBA" id="ARBA00009986"/>
    </source>
</evidence>
<dbReference type="InterPro" id="IPR016163">
    <property type="entry name" value="Ald_DH_C"/>
</dbReference>
<gene>
    <name evidence="6" type="ORF">WQQ_09570</name>
</gene>
<keyword evidence="2 4" id="KW-0560">Oxidoreductase</keyword>
<dbReference type="EMBL" id="AKGD01000001">
    <property type="protein sequence ID" value="EIT70820.1"/>
    <property type="molecule type" value="Genomic_DNA"/>
</dbReference>
<dbReference type="AlphaFoldDB" id="I8TAP8"/>
<dbReference type="STRING" id="1172194.WQQ_09570"/>
<dbReference type="PANTHER" id="PTHR43353">
    <property type="entry name" value="SUCCINATE-SEMIALDEHYDE DEHYDROGENASE, MITOCHONDRIAL"/>
    <property type="match status" value="1"/>
</dbReference>
<dbReference type="InterPro" id="IPR029510">
    <property type="entry name" value="Ald_DH_CS_GLU"/>
</dbReference>
<evidence type="ECO:0000313" key="7">
    <source>
        <dbReference type="Proteomes" id="UP000003704"/>
    </source>
</evidence>
<comment type="similarity">
    <text evidence="1 4">Belongs to the aldehyde dehydrogenase family.</text>
</comment>
<sequence length="485" mass="51402">MSFEIDYRIGGNWEKGEVGEPIDDLNPANQGEVLARFRLMSREQLGRAMDAAARGAVTWRKTSAIARAGVLGKAALSLRAQRDEIARVISLENGKTLAEASVEVEKSADFLDFYAATARLPQGGQIADGRAGTRAMAMVEPIGIVVMITPWNDPMLTPARKLGPALISGNSVVLKPARETPLAAWYLVKALVDAGLPEGVLNLVMADHAALDELMLGDARIAAVTFTGSTEVGLGLSRKLAGRNVRLQAEMGGKNASVVLADADLDLAVSTIVGAGFGQAGQRCTATSRVIVEASVHDAFVARLADALKTLALGAGTQAGTKIGPVVSRRHQKEVLAHVQGARESNATILLGGNAPQGETLSQGCFVEPTLITGVTDQMPIWRDEVFGPVVVVRAVASFEEAVAAVNDSQYGLSAALFTNSLRHAQLFLDEADTGQVSINLPTSGWDVHQPFGGFKDSGSAFKEQGLEGLRFYTRTKMAAVRFEW</sequence>
<organism evidence="6 7">
    <name type="scientific">Hydrocarboniphaga effusa AP103</name>
    <dbReference type="NCBI Taxonomy" id="1172194"/>
    <lineage>
        <taxon>Bacteria</taxon>
        <taxon>Pseudomonadati</taxon>
        <taxon>Pseudomonadota</taxon>
        <taxon>Gammaproteobacteria</taxon>
        <taxon>Nevskiales</taxon>
        <taxon>Nevskiaceae</taxon>
        <taxon>Hydrocarboniphaga</taxon>
    </lineage>
</organism>
<dbReference type="PROSITE" id="PS00070">
    <property type="entry name" value="ALDEHYDE_DEHYDR_CYS"/>
    <property type="match status" value="1"/>
</dbReference>